<dbReference type="PANTHER" id="PTHR42751">
    <property type="entry name" value="SODIUM/HYDROGEN EXCHANGER FAMILY/TRKA DOMAIN PROTEIN"/>
    <property type="match status" value="1"/>
</dbReference>
<evidence type="ECO:0000313" key="11">
    <source>
        <dbReference type="EMBL" id="SHF62512.1"/>
    </source>
</evidence>
<feature type="transmembrane region" description="Helical" evidence="8">
    <location>
        <begin position="356"/>
        <end position="379"/>
    </location>
</feature>
<dbReference type="SUPFAM" id="SSF116726">
    <property type="entry name" value="TrkA C-terminal domain-like"/>
    <property type="match status" value="1"/>
</dbReference>
<evidence type="ECO:0000256" key="1">
    <source>
        <dbReference type="ARBA" id="ARBA00004141"/>
    </source>
</evidence>
<evidence type="ECO:0000256" key="5">
    <source>
        <dbReference type="ARBA" id="ARBA00022692"/>
    </source>
</evidence>
<evidence type="ECO:0000256" key="3">
    <source>
        <dbReference type="ARBA" id="ARBA00022448"/>
    </source>
</evidence>
<keyword evidence="3" id="KW-0813">Transport</keyword>
<dbReference type="STRING" id="1121391.SAMN02745206_02363"/>
<dbReference type="Proteomes" id="UP000184076">
    <property type="component" value="Unassembled WGS sequence"/>
</dbReference>
<evidence type="ECO:0000256" key="6">
    <source>
        <dbReference type="ARBA" id="ARBA00022989"/>
    </source>
</evidence>
<organism evidence="11 12">
    <name type="scientific">Desulfacinum infernum DSM 9756</name>
    <dbReference type="NCBI Taxonomy" id="1121391"/>
    <lineage>
        <taxon>Bacteria</taxon>
        <taxon>Pseudomonadati</taxon>
        <taxon>Thermodesulfobacteriota</taxon>
        <taxon>Syntrophobacteria</taxon>
        <taxon>Syntrophobacterales</taxon>
        <taxon>Syntrophobacteraceae</taxon>
        <taxon>Desulfacinum</taxon>
    </lineage>
</organism>
<feature type="transmembrane region" description="Helical" evidence="8">
    <location>
        <begin position="215"/>
        <end position="248"/>
    </location>
</feature>
<dbReference type="GO" id="GO:0015297">
    <property type="term" value="F:antiporter activity"/>
    <property type="evidence" value="ECO:0007669"/>
    <property type="project" value="InterPro"/>
</dbReference>
<dbReference type="PROSITE" id="PS51202">
    <property type="entry name" value="RCK_C"/>
    <property type="match status" value="1"/>
</dbReference>
<dbReference type="InterPro" id="IPR006037">
    <property type="entry name" value="RCK_C"/>
</dbReference>
<feature type="transmembrane region" description="Helical" evidence="8">
    <location>
        <begin position="293"/>
        <end position="315"/>
    </location>
</feature>
<dbReference type="PANTHER" id="PTHR42751:SF3">
    <property type="entry name" value="SODIUM_GLUTAMATE SYMPORTER"/>
    <property type="match status" value="1"/>
</dbReference>
<proteinExistence type="inferred from homology"/>
<dbReference type="OrthoDB" id="9781411at2"/>
<keyword evidence="5 8" id="KW-0812">Transmembrane</keyword>
<keyword evidence="6 8" id="KW-1133">Transmembrane helix</keyword>
<feature type="transmembrane region" description="Helical" evidence="8">
    <location>
        <begin position="145"/>
        <end position="168"/>
    </location>
</feature>
<evidence type="ECO:0000256" key="4">
    <source>
        <dbReference type="ARBA" id="ARBA00022538"/>
    </source>
</evidence>
<evidence type="ECO:0000256" key="2">
    <source>
        <dbReference type="ARBA" id="ARBA00005551"/>
    </source>
</evidence>
<feature type="domain" description="RCK N-terminal" evidence="9">
    <location>
        <begin position="411"/>
        <end position="528"/>
    </location>
</feature>
<keyword evidence="4" id="KW-0406">Ion transport</keyword>
<comment type="subcellular location">
    <subcellularLocation>
        <location evidence="1">Membrane</location>
        <topology evidence="1">Multi-pass membrane protein</topology>
    </subcellularLocation>
</comment>
<keyword evidence="12" id="KW-1185">Reference proteome</keyword>
<evidence type="ECO:0000313" key="12">
    <source>
        <dbReference type="Proteomes" id="UP000184076"/>
    </source>
</evidence>
<dbReference type="Pfam" id="PF00999">
    <property type="entry name" value="Na_H_Exchanger"/>
    <property type="match status" value="1"/>
</dbReference>
<keyword evidence="4" id="KW-0630">Potassium</keyword>
<evidence type="ECO:0000259" key="9">
    <source>
        <dbReference type="PROSITE" id="PS51201"/>
    </source>
</evidence>
<feature type="transmembrane region" description="Helical" evidence="8">
    <location>
        <begin position="174"/>
        <end position="194"/>
    </location>
</feature>
<feature type="transmembrane region" description="Helical" evidence="8">
    <location>
        <begin position="268"/>
        <end position="286"/>
    </location>
</feature>
<keyword evidence="4" id="KW-0633">Potassium transport</keyword>
<gene>
    <name evidence="11" type="ORF">SAMN02745206_02363</name>
</gene>
<dbReference type="AlphaFoldDB" id="A0A1M5D756"/>
<feature type="transmembrane region" description="Helical" evidence="8">
    <location>
        <begin position="321"/>
        <end position="344"/>
    </location>
</feature>
<dbReference type="InterPro" id="IPR036721">
    <property type="entry name" value="RCK_C_sf"/>
</dbReference>
<dbReference type="GO" id="GO:0016020">
    <property type="term" value="C:membrane"/>
    <property type="evidence" value="ECO:0007669"/>
    <property type="project" value="UniProtKB-SubCell"/>
</dbReference>
<dbReference type="Gene3D" id="1.20.1530.20">
    <property type="match status" value="1"/>
</dbReference>
<dbReference type="Pfam" id="PF02080">
    <property type="entry name" value="TrkA_C"/>
    <property type="match status" value="1"/>
</dbReference>
<reference evidence="12" key="1">
    <citation type="submission" date="2016-11" db="EMBL/GenBank/DDBJ databases">
        <authorList>
            <person name="Varghese N."/>
            <person name="Submissions S."/>
        </authorList>
    </citation>
    <scope>NUCLEOTIDE SEQUENCE [LARGE SCALE GENOMIC DNA]</scope>
    <source>
        <strain evidence="12">DSM 9756</strain>
    </source>
</reference>
<name>A0A1M5D756_9BACT</name>
<evidence type="ECO:0000256" key="7">
    <source>
        <dbReference type="ARBA" id="ARBA00023136"/>
    </source>
</evidence>
<dbReference type="GO" id="GO:0008324">
    <property type="term" value="F:monoatomic cation transmembrane transporter activity"/>
    <property type="evidence" value="ECO:0007669"/>
    <property type="project" value="InterPro"/>
</dbReference>
<feature type="transmembrane region" description="Helical" evidence="8">
    <location>
        <begin position="55"/>
        <end position="74"/>
    </location>
</feature>
<dbReference type="SUPFAM" id="SSF51735">
    <property type="entry name" value="NAD(P)-binding Rossmann-fold domains"/>
    <property type="match status" value="1"/>
</dbReference>
<evidence type="ECO:0000259" key="10">
    <source>
        <dbReference type="PROSITE" id="PS51202"/>
    </source>
</evidence>
<feature type="domain" description="RCK C-terminal" evidence="10">
    <location>
        <begin position="575"/>
        <end position="661"/>
    </location>
</feature>
<accession>A0A1M5D756</accession>
<dbReference type="Gene3D" id="3.40.50.720">
    <property type="entry name" value="NAD(P)-binding Rossmann-like Domain"/>
    <property type="match status" value="1"/>
</dbReference>
<evidence type="ECO:0000256" key="8">
    <source>
        <dbReference type="SAM" id="Phobius"/>
    </source>
</evidence>
<dbReference type="GO" id="GO:1902600">
    <property type="term" value="P:proton transmembrane transport"/>
    <property type="evidence" value="ECO:0007669"/>
    <property type="project" value="InterPro"/>
</dbReference>
<dbReference type="Pfam" id="PF02254">
    <property type="entry name" value="TrkA_N"/>
    <property type="match status" value="1"/>
</dbReference>
<keyword evidence="7 8" id="KW-0472">Membrane</keyword>
<dbReference type="PROSITE" id="PS51201">
    <property type="entry name" value="RCK_N"/>
    <property type="match status" value="1"/>
</dbReference>
<dbReference type="Gene3D" id="3.30.70.1450">
    <property type="entry name" value="Regulator of K+ conductance, C-terminal domain"/>
    <property type="match status" value="1"/>
</dbReference>
<feature type="transmembrane region" description="Helical" evidence="8">
    <location>
        <begin position="83"/>
        <end position="102"/>
    </location>
</feature>
<dbReference type="GO" id="GO:0006813">
    <property type="term" value="P:potassium ion transport"/>
    <property type="evidence" value="ECO:0007669"/>
    <property type="project" value="UniProtKB-KW"/>
</dbReference>
<protein>
    <submittedName>
        <fullName evidence="11">Monovalent cation:H+ antiporter-2, CPA2 family</fullName>
    </submittedName>
</protein>
<dbReference type="EMBL" id="FQVB01000022">
    <property type="protein sequence ID" value="SHF62512.1"/>
    <property type="molecule type" value="Genomic_DNA"/>
</dbReference>
<dbReference type="InterPro" id="IPR038770">
    <property type="entry name" value="Na+/solute_symporter_sf"/>
</dbReference>
<dbReference type="InterPro" id="IPR006153">
    <property type="entry name" value="Cation/H_exchanger_TM"/>
</dbReference>
<dbReference type="RefSeq" id="WP_073039711.1">
    <property type="nucleotide sequence ID" value="NZ_FQVB01000022.1"/>
</dbReference>
<sequence>MHVLNDLLIVFALAVAVSLICHRLKLPSVVGFILTGTLAGPHGLGLVHSGEDVEFLAELGVVLLLFSIGLEFSLSELLRIKRIVFLGGGLQVALTIAAVWGISARLVPDGKTALALGFLLALSSTAIVLKVLQDRMELEGVHGQMSLGILLFQDVAVVPMMLFIPLLAGREADAVQAGGLLLVKSLGILALVFAGQRWILPRILDRVATTRSREIFLLTSVLICFGVAWITSSAGLSLSLGAFLAGLILSETEYSHQTLANMLPFKDLFTSLFFISIGMILDVSYIAHNLAAVTALTLGSIALKAMICALVVILLGYPIRAALMCGLVLAQIGEFSFVLCKVCISNGLLAGEQATLFLSVSTLTMLAAPLLIAMAPGWADRAEKLPWPRRIREGMFATVAGNSQEKAPRLANHLVIVGYGPVGRTLARAARMGDIPYCIIEMNPTTVQQEKRKGETIFFGDASQPSILEHAQVARARVVVVSLADPPTVRRITAAVKAAAPTVHLIARTRFISEMDSLVGLGADEVVPEELETSIELFSRILSKYLIPKEDIERLVDDIRAEGYKALSAHRIPTLSWCDIVGALPDVEVRALRISPSAPVVGRTIGELGLRKKMGITILAVRRDGALLPNPGPELALQAGDHTIVLGTPDQLRRAHALLTQTS</sequence>
<dbReference type="InterPro" id="IPR036291">
    <property type="entry name" value="NAD(P)-bd_dom_sf"/>
</dbReference>
<feature type="transmembrane region" description="Helical" evidence="8">
    <location>
        <begin position="114"/>
        <end position="133"/>
    </location>
</feature>
<dbReference type="InterPro" id="IPR003148">
    <property type="entry name" value="RCK_N"/>
</dbReference>
<comment type="similarity">
    <text evidence="2">Belongs to the monovalent cation:proton antiporter 2 (CPA2) transporter (TC 2.A.37) family.</text>
</comment>